<evidence type="ECO:0000313" key="2">
    <source>
        <dbReference type="EMBL" id="MFD0684349.1"/>
    </source>
</evidence>
<dbReference type="InterPro" id="IPR016040">
    <property type="entry name" value="NAD(P)-bd_dom"/>
</dbReference>
<accession>A0ABW2XFR7</accession>
<dbReference type="RefSeq" id="WP_131756731.1">
    <property type="nucleotide sequence ID" value="NZ_CAACUY010000020.1"/>
</dbReference>
<keyword evidence="3" id="KW-1185">Reference proteome</keyword>
<dbReference type="PANTHER" id="PTHR43162">
    <property type="match status" value="1"/>
</dbReference>
<protein>
    <submittedName>
        <fullName evidence="2">NAD(P)H-binding protein</fullName>
    </submittedName>
</protein>
<dbReference type="InterPro" id="IPR051604">
    <property type="entry name" value="Ergot_Alk_Oxidoreductase"/>
</dbReference>
<dbReference type="Pfam" id="PF13460">
    <property type="entry name" value="NAD_binding_10"/>
    <property type="match status" value="1"/>
</dbReference>
<proteinExistence type="predicted"/>
<dbReference type="Proteomes" id="UP001597063">
    <property type="component" value="Unassembled WGS sequence"/>
</dbReference>
<comment type="caution">
    <text evidence="2">The sequence shown here is derived from an EMBL/GenBank/DDBJ whole genome shotgun (WGS) entry which is preliminary data.</text>
</comment>
<gene>
    <name evidence="2" type="ORF">ACFQZM_07580</name>
</gene>
<reference evidence="3" key="1">
    <citation type="journal article" date="2019" name="Int. J. Syst. Evol. Microbiol.">
        <title>The Global Catalogue of Microorganisms (GCM) 10K type strain sequencing project: providing services to taxonomists for standard genome sequencing and annotation.</title>
        <authorList>
            <consortium name="The Broad Institute Genomics Platform"/>
            <consortium name="The Broad Institute Genome Sequencing Center for Infectious Disease"/>
            <person name="Wu L."/>
            <person name="Ma J."/>
        </authorList>
    </citation>
    <scope>NUCLEOTIDE SEQUENCE [LARGE SCALE GENOMIC DNA]</scope>
    <source>
        <strain evidence="3">JCM 9371</strain>
    </source>
</reference>
<dbReference type="EMBL" id="JBHTGP010000003">
    <property type="protein sequence ID" value="MFD0684349.1"/>
    <property type="molecule type" value="Genomic_DNA"/>
</dbReference>
<organism evidence="2 3">
    <name type="scientific">Actinomadura fibrosa</name>
    <dbReference type="NCBI Taxonomy" id="111802"/>
    <lineage>
        <taxon>Bacteria</taxon>
        <taxon>Bacillati</taxon>
        <taxon>Actinomycetota</taxon>
        <taxon>Actinomycetes</taxon>
        <taxon>Streptosporangiales</taxon>
        <taxon>Thermomonosporaceae</taxon>
        <taxon>Actinomadura</taxon>
    </lineage>
</organism>
<dbReference type="InterPro" id="IPR036291">
    <property type="entry name" value="NAD(P)-bd_dom_sf"/>
</dbReference>
<evidence type="ECO:0000313" key="3">
    <source>
        <dbReference type="Proteomes" id="UP001597063"/>
    </source>
</evidence>
<dbReference type="SUPFAM" id="SSF51735">
    <property type="entry name" value="NAD(P)-binding Rossmann-fold domains"/>
    <property type="match status" value="1"/>
</dbReference>
<dbReference type="PANTHER" id="PTHR43162:SF1">
    <property type="entry name" value="PRESTALK A DIFFERENTIATION PROTEIN A"/>
    <property type="match status" value="1"/>
</dbReference>
<feature type="domain" description="NAD(P)-binding" evidence="1">
    <location>
        <begin position="6"/>
        <end position="134"/>
    </location>
</feature>
<sequence>MLLVTGATGNIGSELVRILATADEPVRALVRKPPATEVPGVEYVTGDLDDPASLAPALVGVRGVFLLPGYRDMPGVLDEARRAGVERVVQVTGGSAGSGDLGNAVSRYMILTERAVHDSGLPWTILRPTAFFSNALRWLPKLRAGNTLRLPFAGVRAAAVDPFDIAAVAAVALREDDHEGKVYYPTGPESLLPADQVRVLGEVLGRDLRFEVQPDDEARAEMTASMPAEYVDAFFDFYVGGSLDESVVRSTVRDVTGRSPRTFREWAVAHADEFRTS</sequence>
<dbReference type="Gene3D" id="3.90.25.10">
    <property type="entry name" value="UDP-galactose 4-epimerase, domain 1"/>
    <property type="match status" value="1"/>
</dbReference>
<name>A0ABW2XFR7_9ACTN</name>
<dbReference type="Gene3D" id="3.40.50.720">
    <property type="entry name" value="NAD(P)-binding Rossmann-like Domain"/>
    <property type="match status" value="1"/>
</dbReference>
<evidence type="ECO:0000259" key="1">
    <source>
        <dbReference type="Pfam" id="PF13460"/>
    </source>
</evidence>